<reference evidence="2 3" key="1">
    <citation type="journal article" date="2016" name="Nat. Commun.">
        <title>Thousands of microbial genomes shed light on interconnected biogeochemical processes in an aquifer system.</title>
        <authorList>
            <person name="Anantharaman K."/>
            <person name="Brown C.T."/>
            <person name="Hug L.A."/>
            <person name="Sharon I."/>
            <person name="Castelle C.J."/>
            <person name="Probst A.J."/>
            <person name="Thomas B.C."/>
            <person name="Singh A."/>
            <person name="Wilkins M.J."/>
            <person name="Karaoz U."/>
            <person name="Brodie E.L."/>
            <person name="Williams K.H."/>
            <person name="Hubbard S.S."/>
            <person name="Banfield J.F."/>
        </authorList>
    </citation>
    <scope>NUCLEOTIDE SEQUENCE [LARGE SCALE GENOMIC DNA]</scope>
</reference>
<organism evidence="2 3">
    <name type="scientific">Candidatus Liptonbacteria bacterium GWC1_60_9</name>
    <dbReference type="NCBI Taxonomy" id="1798645"/>
    <lineage>
        <taxon>Bacteria</taxon>
        <taxon>Candidatus Liptoniibacteriota</taxon>
    </lineage>
</organism>
<accession>A0A1G2C8K4</accession>
<dbReference type="EMBL" id="MHKV01000027">
    <property type="protein sequence ID" value="OGY96980.1"/>
    <property type="molecule type" value="Genomic_DNA"/>
</dbReference>
<name>A0A1G2C8K4_9BACT</name>
<evidence type="ECO:0000313" key="2">
    <source>
        <dbReference type="EMBL" id="OGY96980.1"/>
    </source>
</evidence>
<dbReference type="AlphaFoldDB" id="A0A1G2C8K4"/>
<comment type="caution">
    <text evidence="2">The sequence shown here is derived from an EMBL/GenBank/DDBJ whole genome shotgun (WGS) entry which is preliminary data.</text>
</comment>
<evidence type="ECO:0000256" key="1">
    <source>
        <dbReference type="SAM" id="MobiDB-lite"/>
    </source>
</evidence>
<dbReference type="Proteomes" id="UP000176349">
    <property type="component" value="Unassembled WGS sequence"/>
</dbReference>
<feature type="region of interest" description="Disordered" evidence="1">
    <location>
        <begin position="1"/>
        <end position="23"/>
    </location>
</feature>
<gene>
    <name evidence="2" type="ORF">A2128_02975</name>
</gene>
<proteinExistence type="predicted"/>
<sequence length="351" mass="40013">MSNNAERFPGGGPSQGKREYPVERVVGRGFDDEDYEIAREFFRNRFGRQDFVKDLERDKTEEEERIIAWVNDETNALLELYGVRPLDIPSRNVHVIPEEQWPKREDFTDSAAFYDFGTQAIFYRDNVWRSLFAYRLFHEQLHIKSHQAAQYVEEGGKKKFEEYRSGLTLTSAKRENFSAQFRMVNEAVIEALAVQFWEERIATDERFRAEMEKVKRLRAVLREESAALKTANKLSDEEFEAAAGEICAALQGDGEPELVRFAYSAERAALSMLISKLAEHDRASGAATGEIFGLFVKSVLSGHMVELGRLIDRTFGAGTFKRLGAVSSEKHTKGELLAFVEGLRSQEKNGV</sequence>
<evidence type="ECO:0000313" key="3">
    <source>
        <dbReference type="Proteomes" id="UP000176349"/>
    </source>
</evidence>
<protein>
    <submittedName>
        <fullName evidence="2">Uncharacterized protein</fullName>
    </submittedName>
</protein>